<proteinExistence type="predicted"/>
<dbReference type="RefSeq" id="WP_060193249.1">
    <property type="nucleotide sequence ID" value="NZ_LPHD01000180.1"/>
</dbReference>
<name>A0A106PUM6_9BURK</name>
<accession>A0A106PUM6</accession>
<gene>
    <name evidence="2" type="ORF">WL29_01905</name>
</gene>
<feature type="compositionally biased region" description="Low complexity" evidence="1">
    <location>
        <begin position="201"/>
        <end position="212"/>
    </location>
</feature>
<comment type="caution">
    <text evidence="2">The sequence shown here is derived from an EMBL/GenBank/DDBJ whole genome shotgun (WGS) entry which is preliminary data.</text>
</comment>
<feature type="compositionally biased region" description="Polar residues" evidence="1">
    <location>
        <begin position="178"/>
        <end position="189"/>
    </location>
</feature>
<dbReference type="EMBL" id="LPHD01000180">
    <property type="protein sequence ID" value="KWA74635.1"/>
    <property type="molecule type" value="Genomic_DNA"/>
</dbReference>
<feature type="region of interest" description="Disordered" evidence="1">
    <location>
        <begin position="177"/>
        <end position="221"/>
    </location>
</feature>
<sequence length="221" mass="24177">MNRKFELPVLVVIVTASIALAGCDSDYRVAGKELPINQLLTVALQQAPSQQYGVVDLPTGVMKINCYVPTRQLYCDVYVDTSYADVAKNPLPWTMELPTWRRDDGVPQQVDEFLLHDTKFNYVIERRADRTLQVRASVDQDRVPLQEAQSVVIKGLAALNRELSPELADRHAEMASNIRGTWNRPSSPASKPAVSDETDPGAAARAAASAAGDGSGAEARR</sequence>
<evidence type="ECO:0000313" key="3">
    <source>
        <dbReference type="Proteomes" id="UP000060630"/>
    </source>
</evidence>
<reference evidence="2 3" key="1">
    <citation type="submission" date="2015-11" db="EMBL/GenBank/DDBJ databases">
        <title>Expanding the genomic diversity of Burkholderia species for the development of highly accurate diagnostics.</title>
        <authorList>
            <person name="Sahl J."/>
            <person name="Keim P."/>
            <person name="Wagner D."/>
        </authorList>
    </citation>
    <scope>NUCLEOTIDE SEQUENCE [LARGE SCALE GENOMIC DNA]</scope>
    <source>
        <strain evidence="2 3">MSMB2087WGS</strain>
    </source>
</reference>
<dbReference type="AlphaFoldDB" id="A0A106PUM6"/>
<dbReference type="Proteomes" id="UP000060630">
    <property type="component" value="Unassembled WGS sequence"/>
</dbReference>
<dbReference type="PROSITE" id="PS51257">
    <property type="entry name" value="PROKAR_LIPOPROTEIN"/>
    <property type="match status" value="1"/>
</dbReference>
<organism evidence="2 3">
    <name type="scientific">Burkholderia ubonensis</name>
    <dbReference type="NCBI Taxonomy" id="101571"/>
    <lineage>
        <taxon>Bacteria</taxon>
        <taxon>Pseudomonadati</taxon>
        <taxon>Pseudomonadota</taxon>
        <taxon>Betaproteobacteria</taxon>
        <taxon>Burkholderiales</taxon>
        <taxon>Burkholderiaceae</taxon>
        <taxon>Burkholderia</taxon>
        <taxon>Burkholderia cepacia complex</taxon>
    </lineage>
</organism>
<evidence type="ECO:0000313" key="2">
    <source>
        <dbReference type="EMBL" id="KWA74635.1"/>
    </source>
</evidence>
<protein>
    <submittedName>
        <fullName evidence="2">Uncharacterized protein</fullName>
    </submittedName>
</protein>
<evidence type="ECO:0000256" key="1">
    <source>
        <dbReference type="SAM" id="MobiDB-lite"/>
    </source>
</evidence>